<dbReference type="KEGG" id="mbc:MYB_02230"/>
<evidence type="ECO:0000256" key="1">
    <source>
        <dbReference type="SAM" id="Phobius"/>
    </source>
</evidence>
<reference evidence="2 3" key="1">
    <citation type="journal article" date="2014" name="Genome Announc.">
        <title>Complete Genome Sequence of Mycoplasma bovoculi Strain M165/69T (ATCC 29104).</title>
        <authorList>
            <person name="Calcutt M.J."/>
            <person name="Foecking M.F."/>
        </authorList>
    </citation>
    <scope>NUCLEOTIDE SEQUENCE [LARGE SCALE GENOMIC DNA]</scope>
    <source>
        <strain evidence="2">M165/69</strain>
    </source>
</reference>
<dbReference type="eggNOG" id="ENOG5032G22">
    <property type="taxonomic scope" value="Bacteria"/>
</dbReference>
<dbReference type="STRING" id="743966.MYB_02230"/>
<dbReference type="PATRIC" id="fig|743966.3.peg.449"/>
<gene>
    <name evidence="2" type="ORF">MYB_02230</name>
</gene>
<sequence>MTSKLYQKSNLSLLISFLLVLLLAGSIYLFLQIKTNKSINIPIIVDKKGKFTTLIDSNVYYQIKKGNYANFLFDSQTIRLEIVKITNLQQNVFEIEFSKSPFLKPLTQVAGKLILGEEQNFFSIFLN</sequence>
<keyword evidence="1" id="KW-0812">Transmembrane</keyword>
<evidence type="ECO:0008006" key="4">
    <source>
        <dbReference type="Google" id="ProtNLM"/>
    </source>
</evidence>
<evidence type="ECO:0000313" key="2">
    <source>
        <dbReference type="EMBL" id="AHH45450.1"/>
    </source>
</evidence>
<name>W5UUI8_9BACT</name>
<dbReference type="Proteomes" id="UP000019229">
    <property type="component" value="Chromosome"/>
</dbReference>
<protein>
    <recommendedName>
        <fullName evidence="4">Transmembrane protein</fullName>
    </recommendedName>
</protein>
<organism evidence="2 3">
    <name type="scientific">Mesomycoplasma bovoculi M165/69</name>
    <dbReference type="NCBI Taxonomy" id="743966"/>
    <lineage>
        <taxon>Bacteria</taxon>
        <taxon>Bacillati</taxon>
        <taxon>Mycoplasmatota</taxon>
        <taxon>Mycoplasmoidales</taxon>
        <taxon>Metamycoplasmataceae</taxon>
        <taxon>Mesomycoplasma</taxon>
    </lineage>
</organism>
<keyword evidence="3" id="KW-1185">Reference proteome</keyword>
<evidence type="ECO:0000313" key="3">
    <source>
        <dbReference type="Proteomes" id="UP000019229"/>
    </source>
</evidence>
<keyword evidence="1" id="KW-0472">Membrane</keyword>
<dbReference type="EMBL" id="CP007154">
    <property type="protein sequence ID" value="AHH45450.1"/>
    <property type="molecule type" value="Genomic_DNA"/>
</dbReference>
<dbReference type="RefSeq" id="WP_022934687.1">
    <property type="nucleotide sequence ID" value="NZ_CP007154.1"/>
</dbReference>
<dbReference type="NCBIfam" id="NF045999">
    <property type="entry name" value="MAG1140_fam"/>
    <property type="match status" value="1"/>
</dbReference>
<dbReference type="HOGENOM" id="CLU_161322_0_0_14"/>
<keyword evidence="1" id="KW-1133">Transmembrane helix</keyword>
<accession>W5UUI8</accession>
<proteinExistence type="predicted"/>
<dbReference type="AlphaFoldDB" id="W5UUI8"/>
<feature type="transmembrane region" description="Helical" evidence="1">
    <location>
        <begin position="12"/>
        <end position="31"/>
    </location>
</feature>